<feature type="region of interest" description="Disordered" evidence="1">
    <location>
        <begin position="1"/>
        <end position="29"/>
    </location>
</feature>
<dbReference type="Proteomes" id="UP001044222">
    <property type="component" value="Chromosome 8"/>
</dbReference>
<proteinExistence type="predicted"/>
<evidence type="ECO:0000313" key="3">
    <source>
        <dbReference type="Proteomes" id="UP001044222"/>
    </source>
</evidence>
<protein>
    <submittedName>
        <fullName evidence="2">Uncharacterized protein</fullName>
    </submittedName>
</protein>
<organism evidence="2 3">
    <name type="scientific">Anguilla anguilla</name>
    <name type="common">European freshwater eel</name>
    <name type="synonym">Muraena anguilla</name>
    <dbReference type="NCBI Taxonomy" id="7936"/>
    <lineage>
        <taxon>Eukaryota</taxon>
        <taxon>Metazoa</taxon>
        <taxon>Chordata</taxon>
        <taxon>Craniata</taxon>
        <taxon>Vertebrata</taxon>
        <taxon>Euteleostomi</taxon>
        <taxon>Actinopterygii</taxon>
        <taxon>Neopterygii</taxon>
        <taxon>Teleostei</taxon>
        <taxon>Anguilliformes</taxon>
        <taxon>Anguillidae</taxon>
        <taxon>Anguilla</taxon>
    </lineage>
</organism>
<sequence length="94" mass="10185">MLQRRGSKASNAVGKQTEEGLRDTGTDWQTGGAGAHLVLGPLQQQRSQALQTAVHSLPPTLLHLRFEELRKQTHTEQQFKRDATAGGTSLLAGI</sequence>
<evidence type="ECO:0000313" key="2">
    <source>
        <dbReference type="EMBL" id="KAG5844783.1"/>
    </source>
</evidence>
<name>A0A9D3RVL0_ANGAN</name>
<dbReference type="AlphaFoldDB" id="A0A9D3RVL0"/>
<feature type="region of interest" description="Disordered" evidence="1">
    <location>
        <begin position="73"/>
        <end position="94"/>
    </location>
</feature>
<evidence type="ECO:0000256" key="1">
    <source>
        <dbReference type="SAM" id="MobiDB-lite"/>
    </source>
</evidence>
<feature type="compositionally biased region" description="Basic and acidic residues" evidence="1">
    <location>
        <begin position="16"/>
        <end position="25"/>
    </location>
</feature>
<accession>A0A9D3RVL0</accession>
<gene>
    <name evidence="2" type="ORF">ANANG_G00166370</name>
</gene>
<reference evidence="2" key="1">
    <citation type="submission" date="2021-01" db="EMBL/GenBank/DDBJ databases">
        <title>A chromosome-scale assembly of European eel, Anguilla anguilla.</title>
        <authorList>
            <person name="Henkel C."/>
            <person name="Jong-Raadsen S.A."/>
            <person name="Dufour S."/>
            <person name="Weltzien F.-A."/>
            <person name="Palstra A.P."/>
            <person name="Pelster B."/>
            <person name="Spaink H.P."/>
            <person name="Van Den Thillart G.E."/>
            <person name="Jansen H."/>
            <person name="Zahm M."/>
            <person name="Klopp C."/>
            <person name="Cedric C."/>
            <person name="Louis A."/>
            <person name="Berthelot C."/>
            <person name="Parey E."/>
            <person name="Roest Crollius H."/>
            <person name="Montfort J."/>
            <person name="Robinson-Rechavi M."/>
            <person name="Bucao C."/>
            <person name="Bouchez O."/>
            <person name="Gislard M."/>
            <person name="Lluch J."/>
            <person name="Milhes M."/>
            <person name="Lampietro C."/>
            <person name="Lopez Roques C."/>
            <person name="Donnadieu C."/>
            <person name="Braasch I."/>
            <person name="Desvignes T."/>
            <person name="Postlethwait J."/>
            <person name="Bobe J."/>
            <person name="Guiguen Y."/>
            <person name="Dirks R."/>
        </authorList>
    </citation>
    <scope>NUCLEOTIDE SEQUENCE</scope>
    <source>
        <strain evidence="2">Tag_6206</strain>
        <tissue evidence="2">Liver</tissue>
    </source>
</reference>
<dbReference type="EMBL" id="JAFIRN010000008">
    <property type="protein sequence ID" value="KAG5844783.1"/>
    <property type="molecule type" value="Genomic_DNA"/>
</dbReference>
<comment type="caution">
    <text evidence="2">The sequence shown here is derived from an EMBL/GenBank/DDBJ whole genome shotgun (WGS) entry which is preliminary data.</text>
</comment>
<feature type="compositionally biased region" description="Basic and acidic residues" evidence="1">
    <location>
        <begin position="73"/>
        <end position="83"/>
    </location>
</feature>
<keyword evidence="3" id="KW-1185">Reference proteome</keyword>